<feature type="transmembrane region" description="Helical" evidence="1">
    <location>
        <begin position="373"/>
        <end position="393"/>
    </location>
</feature>
<proteinExistence type="predicted"/>
<feature type="transmembrane region" description="Helical" evidence="1">
    <location>
        <begin position="331"/>
        <end position="348"/>
    </location>
</feature>
<keyword evidence="3" id="KW-1185">Reference proteome</keyword>
<reference evidence="2 3" key="1">
    <citation type="submission" date="2018-08" db="EMBL/GenBank/DDBJ databases">
        <title>Complete genome of the Arcobacter suis type strain LMG 26152.</title>
        <authorList>
            <person name="Miller W.G."/>
            <person name="Yee E."/>
            <person name="Bono J.L."/>
        </authorList>
    </citation>
    <scope>NUCLEOTIDE SEQUENCE [LARGE SCALE GENOMIC DNA]</scope>
    <source>
        <strain evidence="2 3">CECT 7833</strain>
    </source>
</reference>
<keyword evidence="1" id="KW-1133">Transmembrane helix</keyword>
<protein>
    <submittedName>
        <fullName evidence="2">Membrane protein</fullName>
    </submittedName>
</protein>
<dbReference type="EMBL" id="CP032100">
    <property type="protein sequence ID" value="AXX88982.1"/>
    <property type="molecule type" value="Genomic_DNA"/>
</dbReference>
<evidence type="ECO:0000313" key="3">
    <source>
        <dbReference type="Proteomes" id="UP000263040"/>
    </source>
</evidence>
<dbReference type="RefSeq" id="WP_118885543.1">
    <property type="nucleotide sequence ID" value="NZ_CP032100.1"/>
</dbReference>
<feature type="transmembrane region" description="Helical" evidence="1">
    <location>
        <begin position="275"/>
        <end position="292"/>
    </location>
</feature>
<organism evidence="2 3">
    <name type="scientific">Arcobacter suis CECT 7833</name>
    <dbReference type="NCBI Taxonomy" id="663365"/>
    <lineage>
        <taxon>Bacteria</taxon>
        <taxon>Pseudomonadati</taxon>
        <taxon>Campylobacterota</taxon>
        <taxon>Epsilonproteobacteria</taxon>
        <taxon>Campylobacterales</taxon>
        <taxon>Arcobacteraceae</taxon>
        <taxon>Arcobacter</taxon>
    </lineage>
</organism>
<keyword evidence="1" id="KW-0472">Membrane</keyword>
<dbReference type="Pfam" id="PF13576">
    <property type="entry name" value="Pentapeptide_3"/>
    <property type="match status" value="1"/>
</dbReference>
<dbReference type="AlphaFoldDB" id="A0AAD0SV78"/>
<dbReference type="Proteomes" id="UP000263040">
    <property type="component" value="Chromosome"/>
</dbReference>
<feature type="transmembrane region" description="Helical" evidence="1">
    <location>
        <begin position="298"/>
        <end position="319"/>
    </location>
</feature>
<accession>A0AAD0SV78</accession>
<dbReference type="KEGG" id="asui:ASUIS_0475"/>
<evidence type="ECO:0000256" key="1">
    <source>
        <dbReference type="SAM" id="Phobius"/>
    </source>
</evidence>
<gene>
    <name evidence="2" type="ORF">ASUIS_0475</name>
</gene>
<evidence type="ECO:0000313" key="2">
    <source>
        <dbReference type="EMBL" id="AXX88982.1"/>
    </source>
</evidence>
<name>A0AAD0SV78_9BACT</name>
<keyword evidence="1" id="KW-0812">Transmembrane</keyword>
<sequence>MCKCSQRDCELEVSGNSDKCILHCEKDDWYRKSEYNNHKDWSMSKDKIEYFWTEFHKIIRNIQEPFFCNFNYIIFPAVEHCGYIKSDINKIKFLKLEYCDFLDEINLNFFLDAKSLEINRCEFYANVQFNVKIFEGQFIFQNNIVLKKINFDDIEFKDTCSFMKSEFKNELNFRNVRFNDYAVFNNTEIEDLLFRNTFFRKESNFLNMKLSKVGDRETARIIKDSFEKQNNIIEANKFYALEMKEREKELDSKKDFFEWLVFKFYGLSANHSQDWTLVLFWIININFFYSYLNIETNMWMLAFKILFSLILILLIGCMIVKIPEDNEKKRWVTTIPITMVCYFFYGYLVEKDWLLSEYSKNLNPFSIMHADEAINFGTLLFKIIIAYLIYQLIISIRQNTRRK</sequence>
<dbReference type="InterPro" id="IPR001646">
    <property type="entry name" value="5peptide_repeat"/>
</dbReference>